<feature type="transmembrane region" description="Helical" evidence="1">
    <location>
        <begin position="20"/>
        <end position="37"/>
    </location>
</feature>
<reference evidence="2" key="2">
    <citation type="journal article" date="2015" name="Data Brief">
        <title>Shoot transcriptome of the giant reed, Arundo donax.</title>
        <authorList>
            <person name="Barrero R.A."/>
            <person name="Guerrero F.D."/>
            <person name="Moolhuijzen P."/>
            <person name="Goolsby J.A."/>
            <person name="Tidwell J."/>
            <person name="Bellgard S.E."/>
            <person name="Bellgard M.I."/>
        </authorList>
    </citation>
    <scope>NUCLEOTIDE SEQUENCE</scope>
    <source>
        <tissue evidence="2">Shoot tissue taken approximately 20 cm above the soil surface</tissue>
    </source>
</reference>
<keyword evidence="1" id="KW-0472">Membrane</keyword>
<accession>A0A0A8ZA21</accession>
<protein>
    <submittedName>
        <fullName evidence="2">Uncharacterized protein</fullName>
    </submittedName>
</protein>
<sequence length="42" mass="4732">MAKFMCSSADLGIHHIPSVLLSHIVPILFLVWCSAMYKRISD</sequence>
<keyword evidence="1" id="KW-0812">Transmembrane</keyword>
<reference evidence="2" key="1">
    <citation type="submission" date="2014-09" db="EMBL/GenBank/DDBJ databases">
        <authorList>
            <person name="Magalhaes I.L.F."/>
            <person name="Oliveira U."/>
            <person name="Santos F.R."/>
            <person name="Vidigal T.H.D.A."/>
            <person name="Brescovit A.D."/>
            <person name="Santos A.J."/>
        </authorList>
    </citation>
    <scope>NUCLEOTIDE SEQUENCE</scope>
    <source>
        <tissue evidence="2">Shoot tissue taken approximately 20 cm above the soil surface</tissue>
    </source>
</reference>
<dbReference type="AlphaFoldDB" id="A0A0A8ZA21"/>
<evidence type="ECO:0000313" key="2">
    <source>
        <dbReference type="EMBL" id="JAD31712.1"/>
    </source>
</evidence>
<name>A0A0A8ZA21_ARUDO</name>
<keyword evidence="1" id="KW-1133">Transmembrane helix</keyword>
<evidence type="ECO:0000256" key="1">
    <source>
        <dbReference type="SAM" id="Phobius"/>
    </source>
</evidence>
<organism evidence="2">
    <name type="scientific">Arundo donax</name>
    <name type="common">Giant reed</name>
    <name type="synonym">Donax arundinaceus</name>
    <dbReference type="NCBI Taxonomy" id="35708"/>
    <lineage>
        <taxon>Eukaryota</taxon>
        <taxon>Viridiplantae</taxon>
        <taxon>Streptophyta</taxon>
        <taxon>Embryophyta</taxon>
        <taxon>Tracheophyta</taxon>
        <taxon>Spermatophyta</taxon>
        <taxon>Magnoliopsida</taxon>
        <taxon>Liliopsida</taxon>
        <taxon>Poales</taxon>
        <taxon>Poaceae</taxon>
        <taxon>PACMAD clade</taxon>
        <taxon>Arundinoideae</taxon>
        <taxon>Arundineae</taxon>
        <taxon>Arundo</taxon>
    </lineage>
</organism>
<dbReference type="EMBL" id="GBRH01266183">
    <property type="protein sequence ID" value="JAD31712.1"/>
    <property type="molecule type" value="Transcribed_RNA"/>
</dbReference>
<proteinExistence type="predicted"/>